<keyword evidence="9" id="KW-1185">Reference proteome</keyword>
<dbReference type="InterPro" id="IPR001789">
    <property type="entry name" value="Sig_transdc_resp-reg_receiver"/>
</dbReference>
<evidence type="ECO:0000313" key="8">
    <source>
        <dbReference type="EMBL" id="MDQ7248988.1"/>
    </source>
</evidence>
<dbReference type="InterPro" id="IPR003594">
    <property type="entry name" value="HATPase_dom"/>
</dbReference>
<dbReference type="SUPFAM" id="SSF55874">
    <property type="entry name" value="ATPase domain of HSP90 chaperone/DNA topoisomerase II/histidine kinase"/>
    <property type="match status" value="2"/>
</dbReference>
<dbReference type="InterPro" id="IPR036890">
    <property type="entry name" value="HATPase_C_sf"/>
</dbReference>
<keyword evidence="3 4" id="KW-0597">Phosphoprotein</keyword>
<comment type="caution">
    <text evidence="8">The sequence shown here is derived from an EMBL/GenBank/DDBJ whole genome shotgun (WGS) entry which is preliminary data.</text>
</comment>
<organism evidence="8 9">
    <name type="scientific">Dongia sedimenti</name>
    <dbReference type="NCBI Taxonomy" id="3064282"/>
    <lineage>
        <taxon>Bacteria</taxon>
        <taxon>Pseudomonadati</taxon>
        <taxon>Pseudomonadota</taxon>
        <taxon>Alphaproteobacteria</taxon>
        <taxon>Rhodospirillales</taxon>
        <taxon>Dongiaceae</taxon>
        <taxon>Dongia</taxon>
    </lineage>
</organism>
<dbReference type="Gene3D" id="3.40.50.2300">
    <property type="match status" value="1"/>
</dbReference>
<dbReference type="Pfam" id="PF00512">
    <property type="entry name" value="HisKA"/>
    <property type="match status" value="1"/>
</dbReference>
<keyword evidence="5" id="KW-0175">Coiled coil</keyword>
<dbReference type="SUPFAM" id="SSF47384">
    <property type="entry name" value="Homodimeric domain of signal transducing histidine kinase"/>
    <property type="match status" value="1"/>
</dbReference>
<keyword evidence="8" id="KW-0547">Nucleotide-binding</keyword>
<keyword evidence="8" id="KW-0067">ATP-binding</keyword>
<dbReference type="Pfam" id="PF02518">
    <property type="entry name" value="HATPase_c"/>
    <property type="match status" value="1"/>
</dbReference>
<comment type="catalytic activity">
    <reaction evidence="1">
        <text>ATP + protein L-histidine = ADP + protein N-phospho-L-histidine.</text>
        <dbReference type="EC" id="2.7.13.3"/>
    </reaction>
</comment>
<dbReference type="SUPFAM" id="SSF52172">
    <property type="entry name" value="CheY-like"/>
    <property type="match status" value="1"/>
</dbReference>
<dbReference type="PRINTS" id="PR00344">
    <property type="entry name" value="BCTRLSENSOR"/>
</dbReference>
<dbReference type="PROSITE" id="PS50109">
    <property type="entry name" value="HIS_KIN"/>
    <property type="match status" value="1"/>
</dbReference>
<dbReference type="InterPro" id="IPR005467">
    <property type="entry name" value="His_kinase_dom"/>
</dbReference>
<evidence type="ECO:0000259" key="6">
    <source>
        <dbReference type="PROSITE" id="PS50109"/>
    </source>
</evidence>
<dbReference type="SMART" id="SM00388">
    <property type="entry name" value="HisKA"/>
    <property type="match status" value="1"/>
</dbReference>
<dbReference type="SMART" id="SM00448">
    <property type="entry name" value="REC"/>
    <property type="match status" value="1"/>
</dbReference>
<protein>
    <recommendedName>
        <fullName evidence="2">histidine kinase</fullName>
        <ecNumber evidence="2">2.7.13.3</ecNumber>
    </recommendedName>
</protein>
<evidence type="ECO:0000313" key="9">
    <source>
        <dbReference type="Proteomes" id="UP001230156"/>
    </source>
</evidence>
<dbReference type="SMART" id="SM00387">
    <property type="entry name" value="HATPase_c"/>
    <property type="match status" value="2"/>
</dbReference>
<evidence type="ECO:0000256" key="4">
    <source>
        <dbReference type="PROSITE-ProRule" id="PRU00169"/>
    </source>
</evidence>
<dbReference type="RefSeq" id="WP_379956469.1">
    <property type="nucleotide sequence ID" value="NZ_JAUYVI010000004.1"/>
</dbReference>
<evidence type="ECO:0000256" key="1">
    <source>
        <dbReference type="ARBA" id="ARBA00000085"/>
    </source>
</evidence>
<sequence>MSSLIHRQDIANDRDLVQARARAMAIAAELGFPVREQTQIAAALSEIGRNALIHAGSGEIQFTLEPEGSPRRLTMRITDQGPGIPDVESAQVGIRREPGTGRGMGMVAAQRLVDRFRIESAPGRGTAVEMAKDLPARADAPKDIVDRAQSAARNVRTEDPIRIMQVQNRELLTSLAAERERQEDLKRLNQELEETNRGVVALYAELDEKAEYLRRASDLKSRFLSHMSHEFRTPLSSILALSRLLLDQVDGPLMPEQQKQVTYIRKSAEGLLELINDLLDIAKVEAGKLTVNCTTFALADMFGGLRGALRPLMTRETVNITFEQKGESPPLHTDEGKVAQILRNFIANAIRFTEAGSIEVVSFFHADRDLYEFAVSDSGIGIAPADQTMIFEEFSQVEGALQHESRGTGLGLPLSRQLAELLGGHIQLRSELGKGSTFTLWIPRSLETQADEPDQAPSNHRKILVIDDEDTFRYIIRQLLGGIEGLKVSEARTGIEGIARARQERPDVIILDVLMPDRGGQEVLRILKADPEMKGIPVLVTTSLPLSERLLAELREANSVMAKQNLSSESLRAALSQVIPVTAAGEIRHA</sequence>
<dbReference type="EC" id="2.7.13.3" evidence="2"/>
<gene>
    <name evidence="8" type="ORF">Q8A70_14980</name>
</gene>
<evidence type="ECO:0000256" key="3">
    <source>
        <dbReference type="ARBA" id="ARBA00022553"/>
    </source>
</evidence>
<evidence type="ECO:0000256" key="5">
    <source>
        <dbReference type="SAM" id="Coils"/>
    </source>
</evidence>
<dbReference type="InterPro" id="IPR011006">
    <property type="entry name" value="CheY-like_superfamily"/>
</dbReference>
<dbReference type="CDD" id="cd16922">
    <property type="entry name" value="HATPase_EvgS-ArcB-TorS-like"/>
    <property type="match status" value="1"/>
</dbReference>
<dbReference type="GO" id="GO:0005524">
    <property type="term" value="F:ATP binding"/>
    <property type="evidence" value="ECO:0007669"/>
    <property type="project" value="UniProtKB-KW"/>
</dbReference>
<dbReference type="Pfam" id="PF00072">
    <property type="entry name" value="Response_reg"/>
    <property type="match status" value="1"/>
</dbReference>
<dbReference type="EMBL" id="JAUYVI010000004">
    <property type="protein sequence ID" value="MDQ7248988.1"/>
    <property type="molecule type" value="Genomic_DNA"/>
</dbReference>
<proteinExistence type="predicted"/>
<reference evidence="9" key="1">
    <citation type="submission" date="2023-08" db="EMBL/GenBank/DDBJ databases">
        <title>Rhodospirillaceae gen. nov., a novel taxon isolated from the Yangtze River Yuezi River estuary sludge.</title>
        <authorList>
            <person name="Ruan L."/>
        </authorList>
    </citation>
    <scope>NUCLEOTIDE SEQUENCE [LARGE SCALE GENOMIC DNA]</scope>
    <source>
        <strain evidence="9">R-7</strain>
    </source>
</reference>
<dbReference type="PANTHER" id="PTHR43547">
    <property type="entry name" value="TWO-COMPONENT HISTIDINE KINASE"/>
    <property type="match status" value="1"/>
</dbReference>
<dbReference type="PROSITE" id="PS50110">
    <property type="entry name" value="RESPONSE_REGULATORY"/>
    <property type="match status" value="1"/>
</dbReference>
<dbReference type="Proteomes" id="UP001230156">
    <property type="component" value="Unassembled WGS sequence"/>
</dbReference>
<name>A0ABU0YMN0_9PROT</name>
<dbReference type="InterPro" id="IPR003661">
    <property type="entry name" value="HisK_dim/P_dom"/>
</dbReference>
<evidence type="ECO:0000256" key="2">
    <source>
        <dbReference type="ARBA" id="ARBA00012438"/>
    </source>
</evidence>
<dbReference type="Pfam" id="PF13581">
    <property type="entry name" value="HATPase_c_2"/>
    <property type="match status" value="1"/>
</dbReference>
<accession>A0ABU0YMN0</accession>
<dbReference type="InterPro" id="IPR004358">
    <property type="entry name" value="Sig_transdc_His_kin-like_C"/>
</dbReference>
<dbReference type="CDD" id="cd00082">
    <property type="entry name" value="HisKA"/>
    <property type="match status" value="1"/>
</dbReference>
<dbReference type="Gene3D" id="1.10.287.130">
    <property type="match status" value="1"/>
</dbReference>
<dbReference type="InterPro" id="IPR036097">
    <property type="entry name" value="HisK_dim/P_sf"/>
</dbReference>
<feature type="domain" description="Histidine kinase" evidence="6">
    <location>
        <begin position="226"/>
        <end position="446"/>
    </location>
</feature>
<feature type="modified residue" description="4-aspartylphosphate" evidence="4">
    <location>
        <position position="512"/>
    </location>
</feature>
<feature type="coiled-coil region" evidence="5">
    <location>
        <begin position="175"/>
        <end position="209"/>
    </location>
</feature>
<evidence type="ECO:0000259" key="7">
    <source>
        <dbReference type="PROSITE" id="PS50110"/>
    </source>
</evidence>
<feature type="domain" description="Response regulatory" evidence="7">
    <location>
        <begin position="462"/>
        <end position="578"/>
    </location>
</feature>
<dbReference type="PANTHER" id="PTHR43547:SF2">
    <property type="entry name" value="HYBRID SIGNAL TRANSDUCTION HISTIDINE KINASE C"/>
    <property type="match status" value="1"/>
</dbReference>
<dbReference type="Gene3D" id="3.30.565.10">
    <property type="entry name" value="Histidine kinase-like ATPase, C-terminal domain"/>
    <property type="match status" value="2"/>
</dbReference>